<proteinExistence type="predicted"/>
<keyword evidence="2" id="KW-1133">Transmembrane helix</keyword>
<reference evidence="3 4" key="1">
    <citation type="journal article" date="2018" name="Sci. Rep.">
        <title>Raphidocelis subcapitata (=Pseudokirchneriella subcapitata) provides an insight into genome evolution and environmental adaptations in the Sphaeropleales.</title>
        <authorList>
            <person name="Suzuki S."/>
            <person name="Yamaguchi H."/>
            <person name="Nakajima N."/>
            <person name="Kawachi M."/>
        </authorList>
    </citation>
    <scope>NUCLEOTIDE SEQUENCE [LARGE SCALE GENOMIC DNA]</scope>
    <source>
        <strain evidence="3 4">NIES-35</strain>
    </source>
</reference>
<name>A0A2V0PGN8_9CHLO</name>
<feature type="compositionally biased region" description="Low complexity" evidence="1">
    <location>
        <begin position="20"/>
        <end position="40"/>
    </location>
</feature>
<feature type="compositionally biased region" description="Acidic residues" evidence="1">
    <location>
        <begin position="281"/>
        <end position="308"/>
    </location>
</feature>
<keyword evidence="2" id="KW-0812">Transmembrane</keyword>
<evidence type="ECO:0000313" key="3">
    <source>
        <dbReference type="EMBL" id="GBF98991.1"/>
    </source>
</evidence>
<feature type="region of interest" description="Disordered" evidence="1">
    <location>
        <begin position="1"/>
        <end position="47"/>
    </location>
</feature>
<keyword evidence="2" id="KW-0472">Membrane</keyword>
<gene>
    <name evidence="3" type="ORF">Rsub_11795</name>
</gene>
<dbReference type="Proteomes" id="UP000247498">
    <property type="component" value="Unassembled WGS sequence"/>
</dbReference>
<evidence type="ECO:0000256" key="2">
    <source>
        <dbReference type="SAM" id="Phobius"/>
    </source>
</evidence>
<keyword evidence="4" id="KW-1185">Reference proteome</keyword>
<protein>
    <submittedName>
        <fullName evidence="3">Uncharacterized protein</fullName>
    </submittedName>
</protein>
<evidence type="ECO:0000256" key="1">
    <source>
        <dbReference type="SAM" id="MobiDB-lite"/>
    </source>
</evidence>
<dbReference type="InParanoid" id="A0A2V0PGN8"/>
<organism evidence="3 4">
    <name type="scientific">Raphidocelis subcapitata</name>
    <dbReference type="NCBI Taxonomy" id="307507"/>
    <lineage>
        <taxon>Eukaryota</taxon>
        <taxon>Viridiplantae</taxon>
        <taxon>Chlorophyta</taxon>
        <taxon>core chlorophytes</taxon>
        <taxon>Chlorophyceae</taxon>
        <taxon>CS clade</taxon>
        <taxon>Sphaeropleales</taxon>
        <taxon>Selenastraceae</taxon>
        <taxon>Raphidocelis</taxon>
    </lineage>
</organism>
<feature type="region of interest" description="Disordered" evidence="1">
    <location>
        <begin position="261"/>
        <end position="308"/>
    </location>
</feature>
<accession>A0A2V0PGN8</accession>
<comment type="caution">
    <text evidence="3">The sequence shown here is derived from an EMBL/GenBank/DDBJ whole genome shotgun (WGS) entry which is preliminary data.</text>
</comment>
<sequence length="308" mass="30967">MPSQQPRADASCPKRGVPTGSGSRRSSSRSSSSNPSSSRSSSRRSRGWWGQLPCSCIVVALLLILLSAPPAGAARQLRQVINTRTSRGVRKPPLAVAIALKAQAVAHISGSGLQHNEATVKSIANDNFPRAGARVATHTSFHAGGEVEAGIAAFGPVSLSQTDTGALAASAADSMPLAMPEGTPGAARGNTLEVFVPQDAHGSGGGGSGLVMTASLGVTGRPSNAFAMSEMGDGPHAIAQAGEATASAFSSRDVDGSAQAQMLPFAPIARSPSPAPGVDDSAGDDEDGGSDDVDDLDDFDDGLDTLGD</sequence>
<dbReference type="EMBL" id="BDRX01000142">
    <property type="protein sequence ID" value="GBF98991.1"/>
    <property type="molecule type" value="Genomic_DNA"/>
</dbReference>
<feature type="transmembrane region" description="Helical" evidence="2">
    <location>
        <begin position="48"/>
        <end position="68"/>
    </location>
</feature>
<evidence type="ECO:0000313" key="4">
    <source>
        <dbReference type="Proteomes" id="UP000247498"/>
    </source>
</evidence>
<dbReference type="AlphaFoldDB" id="A0A2V0PGN8"/>